<proteinExistence type="predicted"/>
<feature type="signal peptide" evidence="1">
    <location>
        <begin position="1"/>
        <end position="23"/>
    </location>
</feature>
<keyword evidence="3" id="KW-1185">Reference proteome</keyword>
<keyword evidence="1" id="KW-0732">Signal</keyword>
<comment type="caution">
    <text evidence="2">The sequence shown here is derived from an EMBL/GenBank/DDBJ whole genome shotgun (WGS) entry which is preliminary data.</text>
</comment>
<protein>
    <recommendedName>
        <fullName evidence="4">Secreted protein</fullName>
    </recommendedName>
</protein>
<gene>
    <name evidence="2" type="ORF">ACHAXA_001853</name>
</gene>
<reference evidence="2 3" key="1">
    <citation type="submission" date="2024-10" db="EMBL/GenBank/DDBJ databases">
        <title>Updated reference genomes for cyclostephanoid diatoms.</title>
        <authorList>
            <person name="Roberts W.R."/>
            <person name="Alverson A.J."/>
        </authorList>
    </citation>
    <scope>NUCLEOTIDE SEQUENCE [LARGE SCALE GENOMIC DNA]</scope>
    <source>
        <strain evidence="2 3">AJA228-03</strain>
    </source>
</reference>
<evidence type="ECO:0000313" key="3">
    <source>
        <dbReference type="Proteomes" id="UP001530377"/>
    </source>
</evidence>
<dbReference type="Proteomes" id="UP001530377">
    <property type="component" value="Unassembled WGS sequence"/>
</dbReference>
<feature type="chain" id="PRO_5044763997" description="Secreted protein" evidence="1">
    <location>
        <begin position="24"/>
        <end position="185"/>
    </location>
</feature>
<name>A0ABD3RK57_9STRA</name>
<evidence type="ECO:0000313" key="2">
    <source>
        <dbReference type="EMBL" id="KAL3812146.1"/>
    </source>
</evidence>
<evidence type="ECO:0008006" key="4">
    <source>
        <dbReference type="Google" id="ProtNLM"/>
    </source>
</evidence>
<evidence type="ECO:0000256" key="1">
    <source>
        <dbReference type="SAM" id="SignalP"/>
    </source>
</evidence>
<sequence>MHLSRLKHSAALVLIMVASSANAHEIVDVHSAPAEQSASRLRGSERAKDYIHCAWETWDGTMSHAEACETIDGHPVPYTCVSGLKVCCTASNIESLRLGQWGICQKADEDDANEVLPDELDYDSIHCVWESWMRGMGAFKRCEELDDEEHTVPYKCRSGKKICCTESSITKETFDEFGTCQKIIS</sequence>
<dbReference type="AlphaFoldDB" id="A0ABD3RK57"/>
<accession>A0ABD3RK57</accession>
<organism evidence="2 3">
    <name type="scientific">Cyclostephanos tholiformis</name>
    <dbReference type="NCBI Taxonomy" id="382380"/>
    <lineage>
        <taxon>Eukaryota</taxon>
        <taxon>Sar</taxon>
        <taxon>Stramenopiles</taxon>
        <taxon>Ochrophyta</taxon>
        <taxon>Bacillariophyta</taxon>
        <taxon>Coscinodiscophyceae</taxon>
        <taxon>Thalassiosirophycidae</taxon>
        <taxon>Stephanodiscales</taxon>
        <taxon>Stephanodiscaceae</taxon>
        <taxon>Cyclostephanos</taxon>
    </lineage>
</organism>
<dbReference type="EMBL" id="JALLPB020000214">
    <property type="protein sequence ID" value="KAL3812146.1"/>
    <property type="molecule type" value="Genomic_DNA"/>
</dbReference>